<dbReference type="SUPFAM" id="SSF57667">
    <property type="entry name" value="beta-beta-alpha zinc fingers"/>
    <property type="match status" value="1"/>
</dbReference>
<reference evidence="7" key="1">
    <citation type="submission" date="2016-11" db="UniProtKB">
        <authorList>
            <consortium name="WormBaseParasite"/>
        </authorList>
    </citation>
    <scope>IDENTIFICATION</scope>
</reference>
<dbReference type="Proteomes" id="UP000095287">
    <property type="component" value="Unplaced"/>
</dbReference>
<evidence type="ECO:0000256" key="3">
    <source>
        <dbReference type="ARBA" id="ARBA00022833"/>
    </source>
</evidence>
<keyword evidence="1" id="KW-0479">Metal-binding</keyword>
<dbReference type="WBParaSite" id="L893_g1388.t1">
    <property type="protein sequence ID" value="L893_g1388.t1"/>
    <property type="gene ID" value="L893_g1388"/>
</dbReference>
<feature type="domain" description="BED-type" evidence="5">
    <location>
        <begin position="114"/>
        <end position="147"/>
    </location>
</feature>
<dbReference type="GO" id="GO:0008270">
    <property type="term" value="F:zinc ion binding"/>
    <property type="evidence" value="ECO:0007669"/>
    <property type="project" value="UniProtKB-KW"/>
</dbReference>
<evidence type="ECO:0000313" key="6">
    <source>
        <dbReference type="Proteomes" id="UP000095287"/>
    </source>
</evidence>
<organism evidence="6 7">
    <name type="scientific">Steinernema glaseri</name>
    <dbReference type="NCBI Taxonomy" id="37863"/>
    <lineage>
        <taxon>Eukaryota</taxon>
        <taxon>Metazoa</taxon>
        <taxon>Ecdysozoa</taxon>
        <taxon>Nematoda</taxon>
        <taxon>Chromadorea</taxon>
        <taxon>Rhabditida</taxon>
        <taxon>Tylenchina</taxon>
        <taxon>Panagrolaimomorpha</taxon>
        <taxon>Strongyloidoidea</taxon>
        <taxon>Steinernematidae</taxon>
        <taxon>Steinernema</taxon>
    </lineage>
</organism>
<evidence type="ECO:0000256" key="4">
    <source>
        <dbReference type="PROSITE-ProRule" id="PRU00027"/>
    </source>
</evidence>
<dbReference type="GO" id="GO:0003677">
    <property type="term" value="F:DNA binding"/>
    <property type="evidence" value="ECO:0007669"/>
    <property type="project" value="InterPro"/>
</dbReference>
<dbReference type="InterPro" id="IPR036236">
    <property type="entry name" value="Znf_C2H2_sf"/>
</dbReference>
<evidence type="ECO:0000256" key="2">
    <source>
        <dbReference type="ARBA" id="ARBA00022771"/>
    </source>
</evidence>
<name>A0A1I7Y919_9BILA</name>
<dbReference type="Pfam" id="PF02892">
    <property type="entry name" value="zf-BED"/>
    <property type="match status" value="1"/>
</dbReference>
<protein>
    <submittedName>
        <fullName evidence="7">BED-type domain-containing protein</fullName>
    </submittedName>
</protein>
<dbReference type="AlphaFoldDB" id="A0A1I7Y919"/>
<accession>A0A1I7Y919</accession>
<evidence type="ECO:0000256" key="1">
    <source>
        <dbReference type="ARBA" id="ARBA00022723"/>
    </source>
</evidence>
<evidence type="ECO:0000313" key="7">
    <source>
        <dbReference type="WBParaSite" id="L893_g1388.t1"/>
    </source>
</evidence>
<evidence type="ECO:0000259" key="5">
    <source>
        <dbReference type="PROSITE" id="PS50808"/>
    </source>
</evidence>
<keyword evidence="6" id="KW-1185">Reference proteome</keyword>
<dbReference type="PROSITE" id="PS50808">
    <property type="entry name" value="ZF_BED"/>
    <property type="match status" value="1"/>
</dbReference>
<keyword evidence="3" id="KW-0862">Zinc</keyword>
<keyword evidence="2 4" id="KW-0863">Zinc-finger</keyword>
<dbReference type="InterPro" id="IPR003656">
    <property type="entry name" value="Znf_BED"/>
</dbReference>
<proteinExistence type="predicted"/>
<sequence length="250" mass="28226">MEPLTKTELFATPERTNFRHFRLHAGSRSICGSGSGGVTPTASCATLGGLSSARSSASEFRIRIDFESSYNETRVVALPYAMSSFQGLFQAVMSQHYRSKYDQFFKVVGDYHECRICGKTVKKQNDSGTNNMRHHLKLDHREEFEEFDRQQKERKERRYAMRGGSQQANLASTFKRYAEIDTEAQSSKLLKQGLHRGCVLVFGSPNNSIVCRMACTHPYSVAYTTPKTHSYSAEYGMANIDSHLAEYPKA</sequence>